<evidence type="ECO:0000256" key="1">
    <source>
        <dbReference type="SAM" id="MobiDB-lite"/>
    </source>
</evidence>
<dbReference type="PANTHER" id="PTHR35400">
    <property type="entry name" value="SLR1083 PROTEIN"/>
    <property type="match status" value="1"/>
</dbReference>
<dbReference type="Pfam" id="PF05685">
    <property type="entry name" value="Uma2"/>
    <property type="match status" value="1"/>
</dbReference>
<dbReference type="GO" id="GO:0004519">
    <property type="term" value="F:endonuclease activity"/>
    <property type="evidence" value="ECO:0007669"/>
    <property type="project" value="UniProtKB-KW"/>
</dbReference>
<evidence type="ECO:0000313" key="3">
    <source>
        <dbReference type="EMBL" id="MBO2450314.1"/>
    </source>
</evidence>
<comment type="caution">
    <text evidence="3">The sequence shown here is derived from an EMBL/GenBank/DDBJ whole genome shotgun (WGS) entry which is preliminary data.</text>
</comment>
<evidence type="ECO:0000259" key="2">
    <source>
        <dbReference type="Pfam" id="PF05685"/>
    </source>
</evidence>
<dbReference type="InterPro" id="IPR011335">
    <property type="entry name" value="Restrct_endonuc-II-like"/>
</dbReference>
<protein>
    <submittedName>
        <fullName evidence="3">Uma2 family endonuclease</fullName>
    </submittedName>
</protein>
<sequence length="226" mass="25197">MREESPNVSTATEITGVVQLPDTAYNMWVRGELDDFVHAPQDHRVEVIRGKVVVSPPPLFEHDAITDDIVEAMVMARAAQPDFPWKTSNGAGLSLVGIGDGYIPDLMVLDREIYEAARSARVKTLVPDQVELVVEATSPGNARNDRRPDRESQGHSKWNGYAVAEIPYYLLIDRSPKFARSTLYSIPEQGSAAYLHEESWAFGETVCLPDPFGIEIDTSKWRPWDG</sequence>
<keyword evidence="3" id="KW-0378">Hydrolase</keyword>
<keyword evidence="3" id="KW-0255">Endonuclease</keyword>
<feature type="domain" description="Putative restriction endonuclease" evidence="2">
    <location>
        <begin position="34"/>
        <end position="217"/>
    </location>
</feature>
<dbReference type="InterPro" id="IPR012296">
    <property type="entry name" value="Nuclease_put_TT1808"/>
</dbReference>
<dbReference type="InterPro" id="IPR008538">
    <property type="entry name" value="Uma2"/>
</dbReference>
<name>A0A939PI98_9ACTN</name>
<dbReference type="AlphaFoldDB" id="A0A939PI98"/>
<feature type="compositionally biased region" description="Basic and acidic residues" evidence="1">
    <location>
        <begin position="143"/>
        <end position="154"/>
    </location>
</feature>
<organism evidence="3 4">
    <name type="scientific">Actinomadura barringtoniae</name>
    <dbReference type="NCBI Taxonomy" id="1427535"/>
    <lineage>
        <taxon>Bacteria</taxon>
        <taxon>Bacillati</taxon>
        <taxon>Actinomycetota</taxon>
        <taxon>Actinomycetes</taxon>
        <taxon>Streptosporangiales</taxon>
        <taxon>Thermomonosporaceae</taxon>
        <taxon>Actinomadura</taxon>
    </lineage>
</organism>
<keyword evidence="4" id="KW-1185">Reference proteome</keyword>
<accession>A0A939PI98</accession>
<proteinExistence type="predicted"/>
<dbReference type="Proteomes" id="UP000669179">
    <property type="component" value="Unassembled WGS sequence"/>
</dbReference>
<dbReference type="Gene3D" id="3.90.1570.10">
    <property type="entry name" value="tt1808, chain A"/>
    <property type="match status" value="1"/>
</dbReference>
<evidence type="ECO:0000313" key="4">
    <source>
        <dbReference type="Proteomes" id="UP000669179"/>
    </source>
</evidence>
<dbReference type="PANTHER" id="PTHR35400:SF3">
    <property type="entry name" value="SLL1072 PROTEIN"/>
    <property type="match status" value="1"/>
</dbReference>
<dbReference type="RefSeq" id="WP_208258201.1">
    <property type="nucleotide sequence ID" value="NZ_JAGEOJ010000010.1"/>
</dbReference>
<gene>
    <name evidence="3" type="ORF">J4573_24650</name>
</gene>
<dbReference type="CDD" id="cd06260">
    <property type="entry name" value="DUF820-like"/>
    <property type="match status" value="1"/>
</dbReference>
<dbReference type="SUPFAM" id="SSF52980">
    <property type="entry name" value="Restriction endonuclease-like"/>
    <property type="match status" value="1"/>
</dbReference>
<keyword evidence="3" id="KW-0540">Nuclease</keyword>
<dbReference type="EMBL" id="JAGEOJ010000010">
    <property type="protein sequence ID" value="MBO2450314.1"/>
    <property type="molecule type" value="Genomic_DNA"/>
</dbReference>
<reference evidence="3" key="1">
    <citation type="submission" date="2021-03" db="EMBL/GenBank/DDBJ databases">
        <authorList>
            <person name="Kanchanasin P."/>
            <person name="Saeng-In P."/>
            <person name="Phongsopitanun W."/>
            <person name="Yuki M."/>
            <person name="Kudo T."/>
            <person name="Ohkuma M."/>
            <person name="Tanasupawat S."/>
        </authorList>
    </citation>
    <scope>NUCLEOTIDE SEQUENCE</scope>
    <source>
        <strain evidence="3">GKU 128</strain>
    </source>
</reference>
<feature type="region of interest" description="Disordered" evidence="1">
    <location>
        <begin position="136"/>
        <end position="156"/>
    </location>
</feature>